<sequence length="262" mass="29009">MFGKARRNLRRLLAAFKEKSPAVVALSGGVDSSVVAKAAFLSSKKSIAVTVADPSVSRRELESAVRIAEWIGIKHRVVQRKISAEVRRNDSLRCYHCKSGVIGIAREVADEEGINTIADGSNFDDLNDSRAGMRACREGGVYSPLLELGFGKKEVKELAREMGLPNYGKTAEACLSSRVMGCRIDERTLRRIEEAEEFVRKLTGARVVRVRDYGETARIEVDKQHIANLVKGKNSDRINKKFIKLGYRYVTADLGGYRVGGF</sequence>
<keyword evidence="2" id="KW-0808">Transferase</keyword>
<name>A0A7D5XFE6_FERL1</name>
<dbReference type="PANTHER" id="PTHR43169:SF2">
    <property type="entry name" value="NAD_GMP SYNTHASE DOMAIN-CONTAINING PROTEIN"/>
    <property type="match status" value="1"/>
</dbReference>
<reference evidence="3" key="1">
    <citation type="submission" date="2020-07" db="EMBL/GenBank/DDBJ databases">
        <title>Metabolic diversity and evolutionary history of the archaeal phylum ###Micrarchaeota### uncovered from a freshwater lake metagenome.</title>
        <authorList>
            <person name="Kadnikov V.V."/>
            <person name="Savvichev A.S."/>
            <person name="Mardanov A.V."/>
            <person name="Beletsky A.V."/>
            <person name="Chupakov A.V."/>
            <person name="Kokryatskaya N.M."/>
            <person name="Pimenov N.V."/>
            <person name="Ravin N.V."/>
        </authorList>
    </citation>
    <scope>NUCLEOTIDE SEQUENCE [LARGE SCALE GENOMIC DNA]</scope>
</reference>
<dbReference type="KEGG" id="flt:Sv326_0938"/>
<dbReference type="InterPro" id="IPR052188">
    <property type="entry name" value="Ni-pincer_cofactor_biosynth"/>
</dbReference>
<feature type="domain" description="Asparagine synthetase" evidence="1">
    <location>
        <begin position="19"/>
        <end position="79"/>
    </location>
</feature>
<dbReference type="SUPFAM" id="SSF52402">
    <property type="entry name" value="Adenine nucleotide alpha hydrolases-like"/>
    <property type="match status" value="1"/>
</dbReference>
<proteinExistence type="predicted"/>
<dbReference type="GO" id="GO:0006529">
    <property type="term" value="P:asparagine biosynthetic process"/>
    <property type="evidence" value="ECO:0007669"/>
    <property type="project" value="InterPro"/>
</dbReference>
<dbReference type="Proteomes" id="UP000510821">
    <property type="component" value="Chromosome"/>
</dbReference>
<gene>
    <name evidence="2" type="ORF">Sv326_0938</name>
</gene>
<dbReference type="InterPro" id="IPR001962">
    <property type="entry name" value="Asn_synthase"/>
</dbReference>
<protein>
    <submittedName>
        <fullName evidence="2">ATP-dependent sacrificial sulfur transferase LarE</fullName>
    </submittedName>
</protein>
<organism evidence="2 3">
    <name type="scientific">Fermentimicrarchaeum limneticum</name>
    <dbReference type="NCBI Taxonomy" id="2795018"/>
    <lineage>
        <taxon>Archaea</taxon>
        <taxon>Candidatus Micrarchaeota</taxon>
        <taxon>Candidatus Fermentimicrarchaeales</taxon>
        <taxon>Candidatus Fermentimicrarchaeaceae</taxon>
        <taxon>Candidatus Fermentimicrarchaeum</taxon>
    </lineage>
</organism>
<accession>A0A7D5XFE6</accession>
<dbReference type="NCBIfam" id="TIGR00268">
    <property type="entry name" value="ATP-dependent sacrificial sulfur transferase LarE"/>
    <property type="match status" value="1"/>
</dbReference>
<dbReference type="Pfam" id="PF00733">
    <property type="entry name" value="Asn_synthase"/>
    <property type="match status" value="1"/>
</dbReference>
<dbReference type="InterPro" id="IPR014729">
    <property type="entry name" value="Rossmann-like_a/b/a_fold"/>
</dbReference>
<dbReference type="Gene3D" id="3.40.50.620">
    <property type="entry name" value="HUPs"/>
    <property type="match status" value="1"/>
</dbReference>
<dbReference type="AlphaFoldDB" id="A0A7D5XFE6"/>
<dbReference type="PANTHER" id="PTHR43169">
    <property type="entry name" value="EXSB FAMILY PROTEIN"/>
    <property type="match status" value="1"/>
</dbReference>
<dbReference type="GO" id="GO:0004066">
    <property type="term" value="F:asparagine synthase (glutamine-hydrolyzing) activity"/>
    <property type="evidence" value="ECO:0007669"/>
    <property type="project" value="InterPro"/>
</dbReference>
<evidence type="ECO:0000313" key="3">
    <source>
        <dbReference type="Proteomes" id="UP000510821"/>
    </source>
</evidence>
<evidence type="ECO:0000313" key="2">
    <source>
        <dbReference type="EMBL" id="QLJ53113.1"/>
    </source>
</evidence>
<dbReference type="CDD" id="cd01990">
    <property type="entry name" value="LarE-like"/>
    <property type="match status" value="1"/>
</dbReference>
<dbReference type="InterPro" id="IPR005232">
    <property type="entry name" value="LarE"/>
</dbReference>
<dbReference type="EMBL" id="CP058998">
    <property type="protein sequence ID" value="QLJ53113.1"/>
    <property type="molecule type" value="Genomic_DNA"/>
</dbReference>
<dbReference type="PIRSF" id="PIRSF006661">
    <property type="entry name" value="PP-lp_UCP006661"/>
    <property type="match status" value="1"/>
</dbReference>
<evidence type="ECO:0000259" key="1">
    <source>
        <dbReference type="Pfam" id="PF00733"/>
    </source>
</evidence>
<dbReference type="GO" id="GO:0016783">
    <property type="term" value="F:sulfurtransferase activity"/>
    <property type="evidence" value="ECO:0007669"/>
    <property type="project" value="InterPro"/>
</dbReference>